<name>A0A2N9W3F0_9HYPH</name>
<dbReference type="InterPro" id="IPR022037">
    <property type="entry name" value="DUF3606"/>
</dbReference>
<evidence type="ECO:0000256" key="1">
    <source>
        <dbReference type="SAM" id="MobiDB-lite"/>
    </source>
</evidence>
<keyword evidence="3" id="KW-1185">Reference proteome</keyword>
<dbReference type="RefSeq" id="WP_099999576.1">
    <property type="nucleotide sequence ID" value="NZ_CP017940.1"/>
</dbReference>
<organism evidence="2 3">
    <name type="scientific">Phyllobacterium zundukense</name>
    <dbReference type="NCBI Taxonomy" id="1867719"/>
    <lineage>
        <taxon>Bacteria</taxon>
        <taxon>Pseudomonadati</taxon>
        <taxon>Pseudomonadota</taxon>
        <taxon>Alphaproteobacteria</taxon>
        <taxon>Hyphomicrobiales</taxon>
        <taxon>Phyllobacteriaceae</taxon>
        <taxon>Phyllobacterium</taxon>
    </lineage>
</organism>
<feature type="compositionally biased region" description="Basic and acidic residues" evidence="1">
    <location>
        <begin position="1"/>
        <end position="15"/>
    </location>
</feature>
<evidence type="ECO:0008006" key="4">
    <source>
        <dbReference type="Google" id="ProtNLM"/>
    </source>
</evidence>
<proteinExistence type="predicted"/>
<dbReference type="EMBL" id="MZMT01000003">
    <property type="protein sequence ID" value="PIO46268.1"/>
    <property type="molecule type" value="Genomic_DNA"/>
</dbReference>
<sequence length="61" mass="7087">MADDKIKRDNRDRSKVSSSEDYEVQYLMTKYDLSKNRALELIAKHGGNRKKIESELDAVNI</sequence>
<evidence type="ECO:0000313" key="2">
    <source>
        <dbReference type="EMBL" id="PIO46268.1"/>
    </source>
</evidence>
<feature type="region of interest" description="Disordered" evidence="1">
    <location>
        <begin position="1"/>
        <end position="20"/>
    </location>
</feature>
<protein>
    <recommendedName>
        <fullName evidence="4">DUF3606 domain-containing protein</fullName>
    </recommendedName>
</protein>
<evidence type="ECO:0000313" key="3">
    <source>
        <dbReference type="Proteomes" id="UP000232163"/>
    </source>
</evidence>
<dbReference type="AlphaFoldDB" id="A0A2N9W3F0"/>
<reference evidence="2 3" key="1">
    <citation type="journal article" date="2017" name="Int J Environ Stud">
        <title>Does the Miocene-Pliocene relict legume Oxytropis triphylla form nitrogen-fixing nodules with a combination of bacterial strains?</title>
        <authorList>
            <person name="Safronova V."/>
            <person name="Belimov A."/>
            <person name="Sazanova A."/>
            <person name="Kuznetsova I."/>
            <person name="Popova J."/>
            <person name="Andronov E."/>
            <person name="Verkhozina A."/>
            <person name="Tikhonovich I."/>
        </authorList>
    </citation>
    <scope>NUCLEOTIDE SEQUENCE [LARGE SCALE GENOMIC DNA]</scope>
    <source>
        <strain evidence="2 3">Tri-38</strain>
    </source>
</reference>
<gene>
    <name evidence="2" type="ORF">B5P45_00200</name>
</gene>
<dbReference type="Proteomes" id="UP000232163">
    <property type="component" value="Unassembled WGS sequence"/>
</dbReference>
<comment type="caution">
    <text evidence="2">The sequence shown here is derived from an EMBL/GenBank/DDBJ whole genome shotgun (WGS) entry which is preliminary data.</text>
</comment>
<dbReference type="OrthoDB" id="8238029at2"/>
<dbReference type="Pfam" id="PF12244">
    <property type="entry name" value="DUF3606"/>
    <property type="match status" value="1"/>
</dbReference>
<dbReference type="KEGG" id="pht:BLM14_11855"/>
<accession>A0A2N9W3F0</accession>